<protein>
    <submittedName>
        <fullName evidence="1">Uncharacterized protein</fullName>
    </submittedName>
</protein>
<name>W7YIB5_9BACL</name>
<dbReference type="EMBL" id="BAVZ01000029">
    <property type="protein sequence ID" value="GAF10620.1"/>
    <property type="molecule type" value="Genomic_DNA"/>
</dbReference>
<dbReference type="RefSeq" id="WP_036653186.1">
    <property type="nucleotide sequence ID" value="NZ_BAVZ01000029.1"/>
</dbReference>
<keyword evidence="2" id="KW-1185">Reference proteome</keyword>
<accession>W7YIB5</accession>
<dbReference type="eggNOG" id="ENOG5032FXD">
    <property type="taxonomic scope" value="Bacteria"/>
</dbReference>
<comment type="caution">
    <text evidence="1">The sequence shown here is derived from an EMBL/GenBank/DDBJ whole genome shotgun (WGS) entry which is preliminary data.</text>
</comment>
<evidence type="ECO:0000313" key="2">
    <source>
        <dbReference type="Proteomes" id="UP000019364"/>
    </source>
</evidence>
<proteinExistence type="predicted"/>
<dbReference type="AlphaFoldDB" id="W7YIB5"/>
<sequence length="81" mass="9367">MAKFICKCGNQLSTVEAPNDVQLYVYSDREWDNIINLGDLIDPLTIPDPANDVWRCPVCRRIYVFNADNTVKVVYKIEDEE</sequence>
<reference evidence="1 2" key="1">
    <citation type="journal article" date="2014" name="Genome Announc.">
        <title>Draft Genome Sequence of Paenibacillus pini JCM 16418T, Isolated from the Rhizosphere of Pine Tree.</title>
        <authorList>
            <person name="Yuki M."/>
            <person name="Oshima K."/>
            <person name="Suda W."/>
            <person name="Oshida Y."/>
            <person name="Kitamura K."/>
            <person name="Iida Y."/>
            <person name="Hattori M."/>
            <person name="Ohkuma M."/>
        </authorList>
    </citation>
    <scope>NUCLEOTIDE SEQUENCE [LARGE SCALE GENOMIC DNA]</scope>
    <source>
        <strain evidence="1 2">JCM 16418</strain>
    </source>
</reference>
<organism evidence="1 2">
    <name type="scientific">Paenibacillus pini JCM 16418</name>
    <dbReference type="NCBI Taxonomy" id="1236976"/>
    <lineage>
        <taxon>Bacteria</taxon>
        <taxon>Bacillati</taxon>
        <taxon>Bacillota</taxon>
        <taxon>Bacilli</taxon>
        <taxon>Bacillales</taxon>
        <taxon>Paenibacillaceae</taxon>
        <taxon>Paenibacillus</taxon>
    </lineage>
</organism>
<dbReference type="OrthoDB" id="981992at2"/>
<dbReference type="Proteomes" id="UP000019364">
    <property type="component" value="Unassembled WGS sequence"/>
</dbReference>
<evidence type="ECO:0000313" key="1">
    <source>
        <dbReference type="EMBL" id="GAF10620.1"/>
    </source>
</evidence>
<gene>
    <name evidence="1" type="ORF">JCM16418_4835</name>
</gene>